<keyword evidence="6" id="KW-1185">Reference proteome</keyword>
<dbReference type="PANTHER" id="PTHR43133:SF66">
    <property type="entry name" value="ECF RNA POLYMERASE SIGMA FACTOR SIGK"/>
    <property type="match status" value="1"/>
</dbReference>
<evidence type="ECO:0000256" key="2">
    <source>
        <dbReference type="ARBA" id="ARBA00023082"/>
    </source>
</evidence>
<dbReference type="PANTHER" id="PTHR43133">
    <property type="entry name" value="RNA POLYMERASE ECF-TYPE SIGMA FACTO"/>
    <property type="match status" value="1"/>
</dbReference>
<protein>
    <recommendedName>
        <fullName evidence="4">RNA polymerase sigma-70 region 2 domain-containing protein</fullName>
    </recommendedName>
</protein>
<dbReference type="GO" id="GO:0006352">
    <property type="term" value="P:DNA-templated transcription initiation"/>
    <property type="evidence" value="ECO:0007669"/>
    <property type="project" value="InterPro"/>
</dbReference>
<evidence type="ECO:0000259" key="4">
    <source>
        <dbReference type="Pfam" id="PF04542"/>
    </source>
</evidence>
<dbReference type="Gene3D" id="1.10.1740.10">
    <property type="match status" value="1"/>
</dbReference>
<keyword evidence="3" id="KW-0804">Transcription</keyword>
<dbReference type="InterPro" id="IPR039425">
    <property type="entry name" value="RNA_pol_sigma-70-like"/>
</dbReference>
<dbReference type="Pfam" id="PF04542">
    <property type="entry name" value="Sigma70_r2"/>
    <property type="match status" value="1"/>
</dbReference>
<evidence type="ECO:0000256" key="1">
    <source>
        <dbReference type="ARBA" id="ARBA00023015"/>
    </source>
</evidence>
<dbReference type="SUPFAM" id="SSF88946">
    <property type="entry name" value="Sigma2 domain of RNA polymerase sigma factors"/>
    <property type="match status" value="1"/>
</dbReference>
<dbReference type="AlphaFoldDB" id="A0A3A4KB99"/>
<keyword evidence="1" id="KW-0805">Transcription regulation</keyword>
<gene>
    <name evidence="5" type="ORF">D5S18_30280</name>
</gene>
<evidence type="ECO:0000313" key="6">
    <source>
        <dbReference type="Proteomes" id="UP000266677"/>
    </source>
</evidence>
<dbReference type="InterPro" id="IPR013325">
    <property type="entry name" value="RNA_pol_sigma_r2"/>
</dbReference>
<organism evidence="5 6">
    <name type="scientific">Nocardia panacis</name>
    <dbReference type="NCBI Taxonomy" id="2340916"/>
    <lineage>
        <taxon>Bacteria</taxon>
        <taxon>Bacillati</taxon>
        <taxon>Actinomycetota</taxon>
        <taxon>Actinomycetes</taxon>
        <taxon>Mycobacteriales</taxon>
        <taxon>Nocardiaceae</taxon>
        <taxon>Nocardia</taxon>
    </lineage>
</organism>
<sequence>MAGMESARRGGGRIARERATVDERLRRLLRAAGAGDRAAFRRFYRMTAPRAYGLALRISNDRAVAEEVTREVYLRMWSAARQSAVDGAAEWGGPMGWVIALTHRAAIERLRDAAEFGCGSGHSISDPAEWPGARTGDRAILGPIYFGGRTYREAAQRLSLPVAVVRARLVAVLSGLAGECADG</sequence>
<evidence type="ECO:0000256" key="3">
    <source>
        <dbReference type="ARBA" id="ARBA00023163"/>
    </source>
</evidence>
<evidence type="ECO:0000313" key="5">
    <source>
        <dbReference type="EMBL" id="RJO69451.1"/>
    </source>
</evidence>
<name>A0A3A4KB99_9NOCA</name>
<dbReference type="InterPro" id="IPR007627">
    <property type="entry name" value="RNA_pol_sigma70_r2"/>
</dbReference>
<feature type="domain" description="RNA polymerase sigma-70 region 2" evidence="4">
    <location>
        <begin position="44"/>
        <end position="114"/>
    </location>
</feature>
<dbReference type="Proteomes" id="UP000266677">
    <property type="component" value="Unassembled WGS sequence"/>
</dbReference>
<dbReference type="GO" id="GO:0016987">
    <property type="term" value="F:sigma factor activity"/>
    <property type="evidence" value="ECO:0007669"/>
    <property type="project" value="UniProtKB-KW"/>
</dbReference>
<reference evidence="5 6" key="1">
    <citation type="submission" date="2018-09" db="EMBL/GenBank/DDBJ databases">
        <title>YIM PH21274 draft genome.</title>
        <authorList>
            <person name="Miao C."/>
        </authorList>
    </citation>
    <scope>NUCLEOTIDE SEQUENCE [LARGE SCALE GENOMIC DNA]</scope>
    <source>
        <strain evidence="5 6">YIM PH 21724</strain>
    </source>
</reference>
<proteinExistence type="predicted"/>
<comment type="caution">
    <text evidence="5">The sequence shown here is derived from an EMBL/GenBank/DDBJ whole genome shotgun (WGS) entry which is preliminary data.</text>
</comment>
<keyword evidence="2" id="KW-0731">Sigma factor</keyword>
<dbReference type="EMBL" id="QZFU01000044">
    <property type="protein sequence ID" value="RJO69451.1"/>
    <property type="molecule type" value="Genomic_DNA"/>
</dbReference>
<accession>A0A3A4KB99</accession>